<organism evidence="1 2">
    <name type="scientific">Pseudolycoriella hygida</name>
    <dbReference type="NCBI Taxonomy" id="35572"/>
    <lineage>
        <taxon>Eukaryota</taxon>
        <taxon>Metazoa</taxon>
        <taxon>Ecdysozoa</taxon>
        <taxon>Arthropoda</taxon>
        <taxon>Hexapoda</taxon>
        <taxon>Insecta</taxon>
        <taxon>Pterygota</taxon>
        <taxon>Neoptera</taxon>
        <taxon>Endopterygota</taxon>
        <taxon>Diptera</taxon>
        <taxon>Nematocera</taxon>
        <taxon>Sciaroidea</taxon>
        <taxon>Sciaridae</taxon>
        <taxon>Pseudolycoriella</taxon>
    </lineage>
</organism>
<comment type="caution">
    <text evidence="1">The sequence shown here is derived from an EMBL/GenBank/DDBJ whole genome shotgun (WGS) entry which is preliminary data.</text>
</comment>
<evidence type="ECO:0000313" key="2">
    <source>
        <dbReference type="Proteomes" id="UP001151699"/>
    </source>
</evidence>
<dbReference type="Proteomes" id="UP001151699">
    <property type="component" value="Chromosome A"/>
</dbReference>
<keyword evidence="2" id="KW-1185">Reference proteome</keyword>
<protein>
    <submittedName>
        <fullName evidence="1">Uncharacterized protein</fullName>
    </submittedName>
</protein>
<accession>A0A9Q0S6U9</accession>
<sequence length="32" mass="3634">MQCSKFVTSAIPSDVYSSFGNVSRKTNFLKYK</sequence>
<reference evidence="1" key="1">
    <citation type="submission" date="2022-07" db="EMBL/GenBank/DDBJ databases">
        <authorList>
            <person name="Trinca V."/>
            <person name="Uliana J.V.C."/>
            <person name="Torres T.T."/>
            <person name="Ward R.J."/>
            <person name="Monesi N."/>
        </authorList>
    </citation>
    <scope>NUCLEOTIDE SEQUENCE</scope>
    <source>
        <strain evidence="1">HSMRA1968</strain>
        <tissue evidence="1">Whole embryos</tissue>
    </source>
</reference>
<evidence type="ECO:0000313" key="1">
    <source>
        <dbReference type="EMBL" id="KAJ6645520.1"/>
    </source>
</evidence>
<proteinExistence type="predicted"/>
<dbReference type="AlphaFoldDB" id="A0A9Q0S6U9"/>
<name>A0A9Q0S6U9_9DIPT</name>
<dbReference type="EMBL" id="WJQU01000001">
    <property type="protein sequence ID" value="KAJ6645520.1"/>
    <property type="molecule type" value="Genomic_DNA"/>
</dbReference>
<gene>
    <name evidence="1" type="ORF">Bhyg_00726</name>
</gene>